<accession>A0A2A6FUS5</accession>
<dbReference type="Pfam" id="PF13641">
    <property type="entry name" value="Glyco_tranf_2_3"/>
    <property type="match status" value="1"/>
</dbReference>
<dbReference type="PANTHER" id="PTHR43685:SF3">
    <property type="entry name" value="SLR2126 PROTEIN"/>
    <property type="match status" value="1"/>
</dbReference>
<feature type="transmembrane region" description="Helical" evidence="2">
    <location>
        <begin position="363"/>
        <end position="391"/>
    </location>
</feature>
<feature type="transmembrane region" description="Helical" evidence="2">
    <location>
        <begin position="682"/>
        <end position="704"/>
    </location>
</feature>
<dbReference type="InterPro" id="IPR029044">
    <property type="entry name" value="Nucleotide-diphossugar_trans"/>
</dbReference>
<feature type="transmembrane region" description="Helical" evidence="2">
    <location>
        <begin position="649"/>
        <end position="670"/>
    </location>
</feature>
<proteinExistence type="predicted"/>
<dbReference type="InterPro" id="IPR050834">
    <property type="entry name" value="Glycosyltransf_2"/>
</dbReference>
<evidence type="ECO:0000313" key="4">
    <source>
        <dbReference type="Proteomes" id="UP000219994"/>
    </source>
</evidence>
<reference evidence="4" key="1">
    <citation type="submission" date="2017-03" db="EMBL/GenBank/DDBJ databases">
        <authorList>
            <person name="Lund M.B."/>
        </authorList>
    </citation>
    <scope>NUCLEOTIDE SEQUENCE [LARGE SCALE GENOMIC DNA]</scope>
</reference>
<feature type="transmembrane region" description="Helical" evidence="2">
    <location>
        <begin position="623"/>
        <end position="642"/>
    </location>
</feature>
<feature type="transmembrane region" description="Helical" evidence="2">
    <location>
        <begin position="467"/>
        <end position="487"/>
    </location>
</feature>
<dbReference type="PANTHER" id="PTHR43685">
    <property type="entry name" value="GLYCOSYLTRANSFERASE"/>
    <property type="match status" value="1"/>
</dbReference>
<feature type="transmembrane region" description="Helical" evidence="2">
    <location>
        <begin position="411"/>
        <end position="435"/>
    </location>
</feature>
<protein>
    <recommendedName>
        <fullName evidence="5">Glycosyltransferase 2-like domain-containing protein</fullName>
    </recommendedName>
</protein>
<keyword evidence="2" id="KW-0812">Transmembrane</keyword>
<organism evidence="3 4">
    <name type="scientific">Candidatus Lumbricidiphila eiseniae</name>
    <dbReference type="NCBI Taxonomy" id="1969409"/>
    <lineage>
        <taxon>Bacteria</taxon>
        <taxon>Bacillati</taxon>
        <taxon>Actinomycetota</taxon>
        <taxon>Actinomycetes</taxon>
        <taxon>Micrococcales</taxon>
        <taxon>Microbacteriaceae</taxon>
        <taxon>Candidatus Lumbricidiphila</taxon>
    </lineage>
</organism>
<feature type="transmembrane region" description="Helical" evidence="2">
    <location>
        <begin position="442"/>
        <end position="461"/>
    </location>
</feature>
<dbReference type="AlphaFoldDB" id="A0A2A6FUS5"/>
<evidence type="ECO:0000256" key="2">
    <source>
        <dbReference type="SAM" id="Phobius"/>
    </source>
</evidence>
<sequence>MLAVMLPKVTVILVVRNGGDVLSRTVAALRAQDRQPEALYFVTDDARTLADIDTGAAKVVLIPQWVSFGAAVRSAERVLDAPTSDADSLWLLTEDSAPQPSALAMLLGSLETSKSVVISAPKLVQWDQPDRIALFGRSMTRLGRAGPLVADELDQGQHDDVSDVLGVNPAGMLIRQTVWRELDGFDPALPIVDDGLDLAIRARLAGYRVEMVPLARVEFAQNGVAGPRVNGRARLARRAGRQARTAQLYRRLVYARGILVPFFWLSLLPLALIRAFGHIVQKMPGRIGGEIRATLAVMFRFGALARSRRRLAEHRVTSWSALSSLRIQPREARAMRQNAQQARRARAQLSADGVEFLDTGGGWVLLGSVVATVALFGWLLAASELTGAGLLPLSDSVSTLWRNAAYGWRDIGAGFAGPADPFAGVLAVLGSLTFWAPSYSLVVLWLCAIPVAALGGWFAASRFTDRGILRATAAVLWALSPSLLIALGDGRVGAVIAHILLAWLAYAVVGAARSWAATGAASLLLAATVAGSPSLGPALLAALVIALVLTRGMLPRCFWIVLPTLALWAPLVIAQVRRGNPLGLLADPGVPVASRSPSVWQLAIGYPGKSWGGWDFQVAGVNIHLLAGILIVPLALCALAALTTPRFRYAVCALGVAALGFATAVAAGHLSLSTVGNTSVSVWAGSGLSLEWLGLTLAAIMACASFSRLGALSGVAVAATALVAVLPTAVGLATGRVSLTGSLGRALPAYVQAQAEVNPQVTTLRLVPAANGSMQVTLERGTGTTLDQQSTFARTTAALTPAELTLAEVVGNLASRSGYDPSSAIRAFGVSFVLLSDAVGSERATATVQARAQAALDGNSALTAVGKTDYGQLWRFNDEVPAVLPAAANAGSIPTGVAVLQLAALMCAVLLAIPIGSAEGAPTGPVLRPVAVTRRQRRERQTHTLDSDDQEADDEL</sequence>
<feature type="transmembrane region" description="Helical" evidence="2">
    <location>
        <begin position="557"/>
        <end position="576"/>
    </location>
</feature>
<keyword evidence="2" id="KW-0472">Membrane</keyword>
<keyword evidence="2" id="KW-1133">Transmembrane helix</keyword>
<dbReference type="SUPFAM" id="SSF53448">
    <property type="entry name" value="Nucleotide-diphospho-sugar transferases"/>
    <property type="match status" value="1"/>
</dbReference>
<evidence type="ECO:0000313" key="3">
    <source>
        <dbReference type="EMBL" id="PDQ36193.1"/>
    </source>
</evidence>
<comment type="caution">
    <text evidence="3">The sequence shown here is derived from an EMBL/GenBank/DDBJ whole genome shotgun (WGS) entry which is preliminary data.</text>
</comment>
<feature type="region of interest" description="Disordered" evidence="1">
    <location>
        <begin position="924"/>
        <end position="956"/>
    </location>
</feature>
<evidence type="ECO:0000256" key="1">
    <source>
        <dbReference type="SAM" id="MobiDB-lite"/>
    </source>
</evidence>
<evidence type="ECO:0008006" key="5">
    <source>
        <dbReference type="Google" id="ProtNLM"/>
    </source>
</evidence>
<feature type="compositionally biased region" description="Acidic residues" evidence="1">
    <location>
        <begin position="947"/>
        <end position="956"/>
    </location>
</feature>
<feature type="transmembrane region" description="Helical" evidence="2">
    <location>
        <begin position="522"/>
        <end position="550"/>
    </location>
</feature>
<feature type="transmembrane region" description="Helical" evidence="2">
    <location>
        <begin position="711"/>
        <end position="733"/>
    </location>
</feature>
<dbReference type="EMBL" id="NAEP01000022">
    <property type="protein sequence ID" value="PDQ36193.1"/>
    <property type="molecule type" value="Genomic_DNA"/>
</dbReference>
<gene>
    <name evidence="3" type="ORF">B5766_01890</name>
</gene>
<name>A0A2A6FUS5_9MICO</name>
<dbReference type="Gene3D" id="3.90.550.10">
    <property type="entry name" value="Spore Coat Polysaccharide Biosynthesis Protein SpsA, Chain A"/>
    <property type="match status" value="1"/>
</dbReference>
<feature type="transmembrane region" description="Helical" evidence="2">
    <location>
        <begin position="253"/>
        <end position="276"/>
    </location>
</feature>
<dbReference type="Proteomes" id="UP000219994">
    <property type="component" value="Unassembled WGS sequence"/>
</dbReference>
<feature type="transmembrane region" description="Helical" evidence="2">
    <location>
        <begin position="494"/>
        <end position="516"/>
    </location>
</feature>